<dbReference type="Pfam" id="PF03797">
    <property type="entry name" value="Autotransporter"/>
    <property type="match status" value="1"/>
</dbReference>
<accession>J0PVN6</accession>
<protein>
    <submittedName>
        <fullName evidence="3">Outer membrane autotransporter barrel domain-containing protein</fullName>
    </submittedName>
</protein>
<dbReference type="InterPro" id="IPR006315">
    <property type="entry name" value="OM_autotransptr_brl_dom"/>
</dbReference>
<proteinExistence type="predicted"/>
<feature type="signal peptide" evidence="1">
    <location>
        <begin position="1"/>
        <end position="22"/>
    </location>
</feature>
<dbReference type="PATRIC" id="fig|1094552.3.peg.1674"/>
<comment type="caution">
    <text evidence="3">The sequence shown here is derived from an EMBL/GenBank/DDBJ whole genome shotgun (WGS) entry which is preliminary data.</text>
</comment>
<reference evidence="3 4" key="1">
    <citation type="submission" date="2012-03" db="EMBL/GenBank/DDBJ databases">
        <title>The Genome Sequence of Bartonella birtlesii LL-WM9.</title>
        <authorList>
            <consortium name="The Broad Institute Genome Sequencing Platform"/>
            <consortium name="The Broad Institute Genome Sequencing Center for Infectious Disease"/>
            <person name="Feldgarden M."/>
            <person name="Kirby J."/>
            <person name="Kosoy M."/>
            <person name="Birtles R."/>
            <person name="Probert W.S."/>
            <person name="Chiaraviglio L."/>
            <person name="Young S.K."/>
            <person name="Zeng Q."/>
            <person name="Gargeya S."/>
            <person name="Fitzgerald M."/>
            <person name="Haas B."/>
            <person name="Abouelleil A."/>
            <person name="Alvarado L."/>
            <person name="Arachchi H.M."/>
            <person name="Berlin A."/>
            <person name="Chapman S.B."/>
            <person name="Gearin G."/>
            <person name="Goldberg J."/>
            <person name="Griggs A."/>
            <person name="Gujja S."/>
            <person name="Hansen M."/>
            <person name="Heiman D."/>
            <person name="Howarth C."/>
            <person name="Larimer J."/>
            <person name="Lui A."/>
            <person name="MacDonald P.J.P."/>
            <person name="McCowen C."/>
            <person name="Montmayeur A."/>
            <person name="Murphy C."/>
            <person name="Neiman D."/>
            <person name="Pearson M."/>
            <person name="Priest M."/>
            <person name="Roberts A."/>
            <person name="Saif S."/>
            <person name="Shea T."/>
            <person name="Sisk P."/>
            <person name="Stolte C."/>
            <person name="Sykes S."/>
            <person name="Wortman J."/>
            <person name="Nusbaum C."/>
            <person name="Birren B."/>
        </authorList>
    </citation>
    <scope>NUCLEOTIDE SEQUENCE [LARGE SCALE GENOMIC DNA]</scope>
    <source>
        <strain evidence="3 4">LL-WM9</strain>
    </source>
</reference>
<organism evidence="3 4">
    <name type="scientific">Bartonella birtlesii LL-WM9</name>
    <dbReference type="NCBI Taxonomy" id="1094552"/>
    <lineage>
        <taxon>Bacteria</taxon>
        <taxon>Pseudomonadati</taxon>
        <taxon>Pseudomonadota</taxon>
        <taxon>Alphaproteobacteria</taxon>
        <taxon>Hyphomicrobiales</taxon>
        <taxon>Bartonellaceae</taxon>
        <taxon>Bartonella</taxon>
    </lineage>
</organism>
<keyword evidence="1" id="KW-0732">Signal</keyword>
<evidence type="ECO:0000313" key="3">
    <source>
        <dbReference type="EMBL" id="EJF74224.1"/>
    </source>
</evidence>
<dbReference type="Proteomes" id="UP000008748">
    <property type="component" value="Unassembled WGS sequence"/>
</dbReference>
<dbReference type="GO" id="GO:0019867">
    <property type="term" value="C:outer membrane"/>
    <property type="evidence" value="ECO:0007669"/>
    <property type="project" value="InterPro"/>
</dbReference>
<sequence>MHKKRLLLCTTACTLFFSYFNATYISNASGLPLQTHRALEGFHRHSQENFINTPTVKTNNHKTMSAFGTVGENPHFNQALQDALEREKSRINGFFSITGRSGSSANQNELVERLGHMYANALADQYNRDVLMRIQTAAQTTTMKDKDLEMLKTIASGGMIGEGSYFSQKLREGLNHVQTDIIKSSSSENSHYSSVYTHAMANQYNHDINHMLLANAVLEKYNQYQLNETNRALQRQSNTATNALQNAFAPAIAKDKNNASAITNREVTLQLKSYKDLLAKIDAASKTATKTESGIQLANDKETTALSQALISSKAKTESLTPQITSYLTMPHALLATGIADIHNQNILLDNMQITMFEPKDNKETGFFFSTYGERMTLSSNPPSPPHSTGADIRYAALQAGLTLIALKNQNTSTNFGLLGTYGKLAFTPKNTQSSQKNTLDKWSLTAYGNIQHDSGVYASTLLSYGIFKEDIATALTQNSKKVSGIKTLGASATIGQKVPIIVKRIILEPQAQLSYQRLMLGILSNAENFKVNMGHPYQWLLRIGGRLTQNKGHAVSFYGKLNIINTFGKNSTLQIGKKSFQFSPLQTCLEGGLGVNANLSPNINLHGDISYQHKLKKVGISGIHLSGGMRYRF</sequence>
<dbReference type="PROSITE" id="PS51208">
    <property type="entry name" value="AUTOTRANSPORTER"/>
    <property type="match status" value="1"/>
</dbReference>
<dbReference type="EMBL" id="AIMC01000045">
    <property type="protein sequence ID" value="EJF74224.1"/>
    <property type="molecule type" value="Genomic_DNA"/>
</dbReference>
<dbReference type="NCBIfam" id="TIGR01414">
    <property type="entry name" value="autotrans_barl"/>
    <property type="match status" value="1"/>
</dbReference>
<dbReference type="HOGENOM" id="CLU_493206_0_0_5"/>
<feature type="chain" id="PRO_5003738104" evidence="1">
    <location>
        <begin position="23"/>
        <end position="634"/>
    </location>
</feature>
<dbReference type="RefSeq" id="WP_006590413.1">
    <property type="nucleotide sequence ID" value="NZ_JH725079.1"/>
</dbReference>
<evidence type="ECO:0000256" key="1">
    <source>
        <dbReference type="SAM" id="SignalP"/>
    </source>
</evidence>
<name>J0PVN6_9HYPH</name>
<dbReference type="SUPFAM" id="SSF103515">
    <property type="entry name" value="Autotransporter"/>
    <property type="match status" value="1"/>
</dbReference>
<gene>
    <name evidence="3" type="ORF">ME7_01500</name>
</gene>
<dbReference type="AlphaFoldDB" id="J0PVN6"/>
<dbReference type="InterPro" id="IPR036709">
    <property type="entry name" value="Autotransporte_beta_dom_sf"/>
</dbReference>
<dbReference type="InterPro" id="IPR005546">
    <property type="entry name" value="Autotransporte_beta"/>
</dbReference>
<dbReference type="SMART" id="SM00869">
    <property type="entry name" value="Autotransporter"/>
    <property type="match status" value="1"/>
</dbReference>
<evidence type="ECO:0000259" key="2">
    <source>
        <dbReference type="PROSITE" id="PS51208"/>
    </source>
</evidence>
<dbReference type="Gene3D" id="2.40.128.130">
    <property type="entry name" value="Autotransporter beta-domain"/>
    <property type="match status" value="1"/>
</dbReference>
<feature type="domain" description="Autotransporter" evidence="2">
    <location>
        <begin position="360"/>
        <end position="634"/>
    </location>
</feature>
<keyword evidence="4" id="KW-1185">Reference proteome</keyword>
<evidence type="ECO:0000313" key="4">
    <source>
        <dbReference type="Proteomes" id="UP000008748"/>
    </source>
</evidence>